<dbReference type="Proteomes" id="UP000076603">
    <property type="component" value="Unassembled WGS sequence"/>
</dbReference>
<reference evidence="2 3" key="1">
    <citation type="submission" date="2016-04" db="EMBL/GenBank/DDBJ databases">
        <title>Genome sequence of Clostridium magnum DSM 2767.</title>
        <authorList>
            <person name="Poehlein A."/>
            <person name="Uhlig R."/>
            <person name="Fischer R."/>
            <person name="Bahl H."/>
            <person name="Daniel R."/>
        </authorList>
    </citation>
    <scope>NUCLEOTIDE SEQUENCE [LARGE SCALE GENOMIC DNA]</scope>
    <source>
        <strain evidence="2 3">DSM 2767</strain>
    </source>
</reference>
<protein>
    <submittedName>
        <fullName evidence="2">Single-stranded-DNA-specific exonuclease RecJ</fullName>
        <ecNumber evidence="2">3.1.-.-</ecNumber>
    </submittedName>
</protein>
<dbReference type="GO" id="GO:0004527">
    <property type="term" value="F:exonuclease activity"/>
    <property type="evidence" value="ECO:0007669"/>
    <property type="project" value="UniProtKB-KW"/>
</dbReference>
<dbReference type="Pfam" id="PF01368">
    <property type="entry name" value="DHH"/>
    <property type="match status" value="1"/>
</dbReference>
<dbReference type="SUPFAM" id="SSF64182">
    <property type="entry name" value="DHH phosphoesterases"/>
    <property type="match status" value="1"/>
</dbReference>
<dbReference type="InterPro" id="IPR051673">
    <property type="entry name" value="SSDNA_exonuclease_RecJ"/>
</dbReference>
<dbReference type="PANTHER" id="PTHR30255">
    <property type="entry name" value="SINGLE-STRANDED-DNA-SPECIFIC EXONUCLEASE RECJ"/>
    <property type="match status" value="1"/>
</dbReference>
<dbReference type="InterPro" id="IPR038763">
    <property type="entry name" value="DHH_sf"/>
</dbReference>
<feature type="domain" description="DDH" evidence="1">
    <location>
        <begin position="41"/>
        <end position="189"/>
    </location>
</feature>
<evidence type="ECO:0000313" key="3">
    <source>
        <dbReference type="Proteomes" id="UP000076603"/>
    </source>
</evidence>
<dbReference type="PANTHER" id="PTHR30255:SF2">
    <property type="entry name" value="SINGLE-STRANDED-DNA-SPECIFIC EXONUCLEASE RECJ"/>
    <property type="match status" value="1"/>
</dbReference>
<organism evidence="2 3">
    <name type="scientific">Clostridium magnum DSM 2767</name>
    <dbReference type="NCBI Taxonomy" id="1121326"/>
    <lineage>
        <taxon>Bacteria</taxon>
        <taxon>Bacillati</taxon>
        <taxon>Bacillota</taxon>
        <taxon>Clostridia</taxon>
        <taxon>Eubacteriales</taxon>
        <taxon>Clostridiaceae</taxon>
        <taxon>Clostridium</taxon>
    </lineage>
</organism>
<name>A0A162UD07_9CLOT</name>
<sequence length="290" mass="32871">MERQKGKMHDSRFSGMQDPFLLKGMKEALSRIIEAVNEREKIVIYGYYDLDGITAVSLLFLVLKYLNADVEYFVSDDIDDDFSINSEIVKNHIKFLGAKLMITVGCGVNSVAQTELCKELGIDVIITDYHKCKDELPETVVINPNQKDCKYPFKDLTAVGIAFKLAQAVSMYYQMKSISKYLDLAMIGTLSRGLNITGENKHIINEGIHHLNYTNNYGFKALVKIHKIISINKESMYRLAHNIIPSVKNRRCVDNARIAVELFTTANMDRAEQIAKYLKNEIGGNELCIL</sequence>
<keyword evidence="2" id="KW-0378">Hydrolase</keyword>
<dbReference type="EMBL" id="LWAE01000001">
    <property type="protein sequence ID" value="KZL93771.1"/>
    <property type="molecule type" value="Genomic_DNA"/>
</dbReference>
<dbReference type="PATRIC" id="fig|1121326.3.peg.780"/>
<keyword evidence="2" id="KW-0269">Exonuclease</keyword>
<keyword evidence="2" id="KW-0540">Nuclease</keyword>
<evidence type="ECO:0000259" key="1">
    <source>
        <dbReference type="Pfam" id="PF01368"/>
    </source>
</evidence>
<dbReference type="STRING" id="1121326.CLMAG_08220"/>
<proteinExistence type="predicted"/>
<gene>
    <name evidence="2" type="primary">recJ_1</name>
    <name evidence="2" type="ORF">CLMAG_08220</name>
</gene>
<keyword evidence="3" id="KW-1185">Reference proteome</keyword>
<dbReference type="EC" id="3.1.-.-" evidence="2"/>
<evidence type="ECO:0000313" key="2">
    <source>
        <dbReference type="EMBL" id="KZL93771.1"/>
    </source>
</evidence>
<dbReference type="Gene3D" id="3.90.1640.30">
    <property type="match status" value="1"/>
</dbReference>
<dbReference type="InterPro" id="IPR001667">
    <property type="entry name" value="DDH_dom"/>
</dbReference>
<dbReference type="AlphaFoldDB" id="A0A162UD07"/>
<accession>A0A162UD07</accession>
<dbReference type="OrthoDB" id="1925987at2"/>
<dbReference type="RefSeq" id="WP_066618205.1">
    <property type="nucleotide sequence ID" value="NZ_FQXL01000012.1"/>
</dbReference>
<comment type="caution">
    <text evidence="2">The sequence shown here is derived from an EMBL/GenBank/DDBJ whole genome shotgun (WGS) entry which is preliminary data.</text>
</comment>